<evidence type="ECO:0000256" key="4">
    <source>
        <dbReference type="ARBA" id="ARBA00022692"/>
    </source>
</evidence>
<dbReference type="InterPro" id="IPR006665">
    <property type="entry name" value="OmpA-like"/>
</dbReference>
<dbReference type="SUPFAM" id="SSF103088">
    <property type="entry name" value="OmpA-like"/>
    <property type="match status" value="1"/>
</dbReference>
<dbReference type="NCBIfam" id="NF006508">
    <property type="entry name" value="PRK08944.1"/>
    <property type="match status" value="1"/>
</dbReference>
<reference evidence="11 12" key="1">
    <citation type="submission" date="2019-04" db="EMBL/GenBank/DDBJ databases">
        <title>Taxonomy of novel Haliea sp. from mangrove soil of West Coast of India.</title>
        <authorList>
            <person name="Verma A."/>
            <person name="Kumar P."/>
            <person name="Krishnamurthi S."/>
        </authorList>
    </citation>
    <scope>NUCLEOTIDE SEQUENCE [LARGE SCALE GENOMIC DNA]</scope>
    <source>
        <strain evidence="11 12">SAOS-164</strain>
    </source>
</reference>
<feature type="compositionally biased region" description="Polar residues" evidence="8">
    <location>
        <begin position="94"/>
        <end position="106"/>
    </location>
</feature>
<keyword evidence="12" id="KW-1185">Reference proteome</keyword>
<dbReference type="AlphaFoldDB" id="A0A4Z0LU73"/>
<feature type="region of interest" description="Disordered" evidence="8">
    <location>
        <begin position="77"/>
        <end position="126"/>
    </location>
</feature>
<evidence type="ECO:0000256" key="7">
    <source>
        <dbReference type="PROSITE-ProRule" id="PRU00473"/>
    </source>
</evidence>
<name>A0A4Z0LU73_9GAMM</name>
<feature type="region of interest" description="Disordered" evidence="8">
    <location>
        <begin position="284"/>
        <end position="310"/>
    </location>
</feature>
<dbReference type="PANTHER" id="PTHR30329">
    <property type="entry name" value="STATOR ELEMENT OF FLAGELLAR MOTOR COMPLEX"/>
    <property type="match status" value="1"/>
</dbReference>
<evidence type="ECO:0000256" key="3">
    <source>
        <dbReference type="ARBA" id="ARBA00022475"/>
    </source>
</evidence>
<proteinExistence type="inferred from homology"/>
<gene>
    <name evidence="11" type="ORF">E4634_20730</name>
</gene>
<comment type="subcellular location">
    <subcellularLocation>
        <location evidence="1">Cell membrane</location>
        <topology evidence="1">Single-pass membrane protein</topology>
    </subcellularLocation>
</comment>
<keyword evidence="3" id="KW-1003">Cell membrane</keyword>
<accession>A0A4Z0LU73</accession>
<dbReference type="Gene3D" id="3.30.1330.60">
    <property type="entry name" value="OmpA-like domain"/>
    <property type="match status" value="1"/>
</dbReference>
<dbReference type="RefSeq" id="WP_135446595.1">
    <property type="nucleotide sequence ID" value="NZ_SRLE01000018.1"/>
</dbReference>
<dbReference type="Proteomes" id="UP000298050">
    <property type="component" value="Unassembled WGS sequence"/>
</dbReference>
<dbReference type="PANTHER" id="PTHR30329:SF21">
    <property type="entry name" value="LIPOPROTEIN YIAD-RELATED"/>
    <property type="match status" value="1"/>
</dbReference>
<evidence type="ECO:0000256" key="6">
    <source>
        <dbReference type="ARBA" id="ARBA00023136"/>
    </source>
</evidence>
<evidence type="ECO:0000256" key="9">
    <source>
        <dbReference type="SAM" id="Phobius"/>
    </source>
</evidence>
<protein>
    <submittedName>
        <fullName evidence="11">Type VI secretion system protein TssL</fullName>
    </submittedName>
</protein>
<evidence type="ECO:0000313" key="12">
    <source>
        <dbReference type="Proteomes" id="UP000298050"/>
    </source>
</evidence>
<feature type="domain" description="OmpA-like" evidence="10">
    <location>
        <begin position="166"/>
        <end position="287"/>
    </location>
</feature>
<dbReference type="InterPro" id="IPR036737">
    <property type="entry name" value="OmpA-like_sf"/>
</dbReference>
<feature type="transmembrane region" description="Helical" evidence="9">
    <location>
        <begin position="18"/>
        <end position="40"/>
    </location>
</feature>
<evidence type="ECO:0000256" key="8">
    <source>
        <dbReference type="SAM" id="MobiDB-lite"/>
    </source>
</evidence>
<evidence type="ECO:0000256" key="1">
    <source>
        <dbReference type="ARBA" id="ARBA00004162"/>
    </source>
</evidence>
<organism evidence="11 12">
    <name type="scientific">Mangrovimicrobium sediminis</name>
    <dbReference type="NCBI Taxonomy" id="2562682"/>
    <lineage>
        <taxon>Bacteria</taxon>
        <taxon>Pseudomonadati</taxon>
        <taxon>Pseudomonadota</taxon>
        <taxon>Gammaproteobacteria</taxon>
        <taxon>Cellvibrionales</taxon>
        <taxon>Halieaceae</taxon>
        <taxon>Mangrovimicrobium</taxon>
    </lineage>
</organism>
<sequence length="337" mass="36177">MDAELGGSEDEPEEGAPAWMSTFADLMSLLMCFFVLLLSFSEMDVVKYRAIAGSMKEAFGVQSKIEAESIPKGTSVIKQEFSPGTPQPTPRPVINQQTTNDSQRSLQVGSQSSQNGGEQSGAESVPQELLREKLREMLSSQGEEEALRQVLRDGIVDGKIDVAASLNQITIRIREQGSFASGQADLNPDFEPLIEQLRTALAEIEGTISVEGHTDNVPIKGNHFESNWDLSAARALTVAKELMKQGTVREARFMVVGHADTRPLKPNDTPENRAANRRVEIVIRNSLNRPGDGDAAPLPEADNAPPAPAVEAPAVEVVPVAETAALQDAAVQGAEAA</sequence>
<dbReference type="InterPro" id="IPR050330">
    <property type="entry name" value="Bact_OuterMem_StrucFunc"/>
</dbReference>
<dbReference type="InterPro" id="IPR025713">
    <property type="entry name" value="MotB-like_N_dom"/>
</dbReference>
<dbReference type="EMBL" id="SRLE01000018">
    <property type="protein sequence ID" value="TGD70831.1"/>
    <property type="molecule type" value="Genomic_DNA"/>
</dbReference>
<comment type="similarity">
    <text evidence="2">Belongs to the MotB family.</text>
</comment>
<feature type="compositionally biased region" description="Low complexity" evidence="8">
    <location>
        <begin position="107"/>
        <end position="121"/>
    </location>
</feature>
<feature type="compositionally biased region" description="Low complexity" evidence="8">
    <location>
        <begin position="295"/>
        <end position="310"/>
    </location>
</feature>
<evidence type="ECO:0000313" key="11">
    <source>
        <dbReference type="EMBL" id="TGD70831.1"/>
    </source>
</evidence>
<dbReference type="Pfam" id="PF00691">
    <property type="entry name" value="OmpA"/>
    <property type="match status" value="1"/>
</dbReference>
<keyword evidence="5 9" id="KW-1133">Transmembrane helix</keyword>
<keyword evidence="6 7" id="KW-0472">Membrane</keyword>
<evidence type="ECO:0000256" key="5">
    <source>
        <dbReference type="ARBA" id="ARBA00022989"/>
    </source>
</evidence>
<dbReference type="OrthoDB" id="9815217at2"/>
<keyword evidence="4 9" id="KW-0812">Transmembrane</keyword>
<dbReference type="Pfam" id="PF13677">
    <property type="entry name" value="MotB_plug"/>
    <property type="match status" value="1"/>
</dbReference>
<dbReference type="CDD" id="cd07185">
    <property type="entry name" value="OmpA_C-like"/>
    <property type="match status" value="1"/>
</dbReference>
<evidence type="ECO:0000259" key="10">
    <source>
        <dbReference type="PROSITE" id="PS51123"/>
    </source>
</evidence>
<dbReference type="PROSITE" id="PS51123">
    <property type="entry name" value="OMPA_2"/>
    <property type="match status" value="1"/>
</dbReference>
<dbReference type="GO" id="GO:0005886">
    <property type="term" value="C:plasma membrane"/>
    <property type="evidence" value="ECO:0007669"/>
    <property type="project" value="UniProtKB-SubCell"/>
</dbReference>
<comment type="caution">
    <text evidence="11">The sequence shown here is derived from an EMBL/GenBank/DDBJ whole genome shotgun (WGS) entry which is preliminary data.</text>
</comment>
<evidence type="ECO:0000256" key="2">
    <source>
        <dbReference type="ARBA" id="ARBA00008914"/>
    </source>
</evidence>